<feature type="compositionally biased region" description="Low complexity" evidence="5">
    <location>
        <begin position="1168"/>
        <end position="1181"/>
    </location>
</feature>
<dbReference type="SUPFAM" id="SSF90229">
    <property type="entry name" value="CCCH zinc finger"/>
    <property type="match status" value="2"/>
</dbReference>
<feature type="compositionally biased region" description="Low complexity" evidence="5">
    <location>
        <begin position="139"/>
        <end position="149"/>
    </location>
</feature>
<feature type="compositionally biased region" description="Polar residues" evidence="5">
    <location>
        <begin position="252"/>
        <end position="261"/>
    </location>
</feature>
<feature type="compositionally biased region" description="Low complexity" evidence="5">
    <location>
        <begin position="308"/>
        <end position="321"/>
    </location>
</feature>
<dbReference type="VEuPathDB" id="CryptoDB:Cvel_11435"/>
<feature type="compositionally biased region" description="Basic and acidic residues" evidence="5">
    <location>
        <begin position="1264"/>
        <end position="1274"/>
    </location>
</feature>
<feature type="compositionally biased region" description="Low complexity" evidence="5">
    <location>
        <begin position="341"/>
        <end position="350"/>
    </location>
</feature>
<dbReference type="SMART" id="SM00356">
    <property type="entry name" value="ZnF_C3H1"/>
    <property type="match status" value="2"/>
</dbReference>
<keyword evidence="2 4" id="KW-0863">Zinc-finger</keyword>
<proteinExistence type="predicted"/>
<sequence>MYQGKKKGFSGRFAKSHTVNIFLKTQMCPNVLAGVHCVKDSTCEFAHSQEELREKPDLSKTSLCRQHQSGVCTEGELCRYAHSETELRPAPEHFRFLSKHRIETSEEKRLAAEEAAAGGDPLASAEAQIEEAPPGPGGTTAPAAHASGSEGSPEHQTLGVREGEGGKEKEKGLNGKKEKGGEGPQGRKERCETSLSSGSGSRKSTESRKEKDSPGKGKGKGKDGGAAKTAKEREQERRGQRKEREGEKEGSATASKPSNLFQEKGSEPLASLPTGRKGDGDGDEDCTESREKDKLDKDIGSDQANKTSASSSASSSSSSSSHACTSEKTPAGGGNEGVPGRRTTSPSSPARSKRTTTVGNTPSPTRDRDHPHVHTPKTAVQPPEDKSPSRDLPPPPHRECSGGAPPTNAQPPAAATKSLAVRTTSELKERKRSGGAGDRGAADSTMPTTPARSQSTASSGLQQQKDPPTSTSNANTQQSHAKTLSPPQASPTVSASPSRNASIPNPQGGQQQQKQTGSPPSSGPVPPAAGPAPGDPSLFEVAAALRQVIPHLPAFDAASAAAPLAPPSNRRSPKGDLPGGLTRHTSAGAGTGALPPFGGRGERGRGGRRGQGAHAGPPPRPLHSQQQGEGQPPRGPEAQPQHKHPQAGFVQGPPPIYDFPPPLLPSISAPATSQQQQQQQAGMAPPIPPTTLPLQAALSLQSAAVPLAGHQQQLAFPFPPTQNLNLMGAPVQSPHLGADPRVLLSQQLAAVAAASQAAGGTSAAGQIQLPGAGGGITTVPVTGPDGSTLWIPVPFIGAAAVPPAGTVTAAAAGGEAGGAGSFALGSSGQQQPVQSQRAGDIVTGHAVVSAPLAAAAEGTAASTHSQPQQQDKEGKSGSVPVSVREGEAEPHVVDERDKSVSGGVEGKEREGTPEDSQQQQQHSTEGTGDGVGDGSGDGKEDESVLKSQSGHAVHPPPMQTTPKIPNQHPYPSAFATAQTPSGLLPLSIPGAGTPPFQLQLPLSHPTHATATATAGLHGIPPLPSTTSFPGAFPIFPFAPPLQFPSPAQPYLPASVSVEAQQPKQKQQEESSNKGSPPKDSQAQGQQQKIGGSLSKSVSEGPIVLGLAGGTAEANFTTPPPPPPALPSRPQSAAIGEDPNSSHRPGDTADSPAPRPGRRRPLKIANTGLSLSLSRASSELPLPVHGESARALSRSESGGPIPAAEARERRRTDFDLCLKEDAKGIGGLGGKEKQQEMEGEKGNKGVESVGASCEGMKGGGAPEESGGRKGERTGGDAEGQNDESNLVLQGEGDSQQKEAERGDTEKAAG</sequence>
<feature type="zinc finger region" description="C3H1-type" evidence="4">
    <location>
        <begin position="22"/>
        <end position="50"/>
    </location>
</feature>
<evidence type="ECO:0000256" key="1">
    <source>
        <dbReference type="ARBA" id="ARBA00022723"/>
    </source>
</evidence>
<feature type="compositionally biased region" description="Basic and acidic residues" evidence="5">
    <location>
        <begin position="1293"/>
        <end position="1308"/>
    </location>
</feature>
<feature type="compositionally biased region" description="Low complexity" evidence="5">
    <location>
        <begin position="193"/>
        <end position="202"/>
    </location>
</feature>
<feature type="compositionally biased region" description="Low complexity" evidence="5">
    <location>
        <begin position="625"/>
        <end position="639"/>
    </location>
</feature>
<evidence type="ECO:0000256" key="2">
    <source>
        <dbReference type="ARBA" id="ARBA00022771"/>
    </source>
</evidence>
<dbReference type="EMBL" id="CDMZ01005331">
    <property type="protein sequence ID" value="CEM52665.1"/>
    <property type="molecule type" value="Genomic_DNA"/>
</dbReference>
<feature type="compositionally biased region" description="Pro residues" evidence="5">
    <location>
        <begin position="521"/>
        <end position="534"/>
    </location>
</feature>
<feature type="compositionally biased region" description="Polar residues" evidence="5">
    <location>
        <begin position="1078"/>
        <end position="1097"/>
    </location>
</feature>
<dbReference type="Gene3D" id="4.10.1000.10">
    <property type="entry name" value="Zinc finger, CCCH-type"/>
    <property type="match status" value="2"/>
</dbReference>
<gene>
    <name evidence="7" type="ORF">Cvel_11435</name>
</gene>
<feature type="compositionally biased region" description="Basic and acidic residues" evidence="5">
    <location>
        <begin position="203"/>
        <end position="250"/>
    </location>
</feature>
<evidence type="ECO:0000313" key="7">
    <source>
        <dbReference type="EMBL" id="CEM52665.1"/>
    </source>
</evidence>
<accession>A0A0G4I6J6</accession>
<feature type="compositionally biased region" description="Basic and acidic residues" evidence="5">
    <location>
        <begin position="1204"/>
        <end position="1222"/>
    </location>
</feature>
<feature type="region of interest" description="Disordered" evidence="5">
    <location>
        <begin position="129"/>
        <end position="538"/>
    </location>
</feature>
<name>A0A0G4I6J6_9ALVE</name>
<feature type="compositionally biased region" description="Low complexity" evidence="5">
    <location>
        <begin position="506"/>
        <end position="520"/>
    </location>
</feature>
<reference evidence="7" key="1">
    <citation type="submission" date="2014-11" db="EMBL/GenBank/DDBJ databases">
        <authorList>
            <person name="Otto D Thomas"/>
            <person name="Naeem Raeece"/>
        </authorList>
    </citation>
    <scope>NUCLEOTIDE SEQUENCE</scope>
</reference>
<evidence type="ECO:0000256" key="3">
    <source>
        <dbReference type="ARBA" id="ARBA00022833"/>
    </source>
</evidence>
<feature type="region of interest" description="Disordered" evidence="5">
    <location>
        <begin position="855"/>
        <end position="978"/>
    </location>
</feature>
<evidence type="ECO:0000256" key="4">
    <source>
        <dbReference type="PROSITE-ProRule" id="PRU00723"/>
    </source>
</evidence>
<dbReference type="InterPro" id="IPR000571">
    <property type="entry name" value="Znf_CCCH"/>
</dbReference>
<feature type="compositionally biased region" description="Polar residues" evidence="5">
    <location>
        <begin position="445"/>
        <end position="505"/>
    </location>
</feature>
<feature type="region of interest" description="Disordered" evidence="5">
    <location>
        <begin position="1054"/>
        <end position="1308"/>
    </location>
</feature>
<feature type="compositionally biased region" description="Basic and acidic residues" evidence="5">
    <location>
        <begin position="884"/>
        <end position="912"/>
    </location>
</feature>
<dbReference type="PROSITE" id="PS50103">
    <property type="entry name" value="ZF_C3H1"/>
    <property type="match status" value="2"/>
</dbReference>
<evidence type="ECO:0000256" key="5">
    <source>
        <dbReference type="SAM" id="MobiDB-lite"/>
    </source>
</evidence>
<dbReference type="InterPro" id="IPR036855">
    <property type="entry name" value="Znf_CCCH_sf"/>
</dbReference>
<protein>
    <recommendedName>
        <fullName evidence="6">C3H1-type domain-containing protein</fullName>
    </recommendedName>
</protein>
<feature type="domain" description="C3H1-type" evidence="6">
    <location>
        <begin position="58"/>
        <end position="85"/>
    </location>
</feature>
<feature type="compositionally biased region" description="Pro residues" evidence="5">
    <location>
        <begin position="1117"/>
        <end position="1126"/>
    </location>
</feature>
<feature type="domain" description="C3H1-type" evidence="6">
    <location>
        <begin position="22"/>
        <end position="50"/>
    </location>
</feature>
<feature type="compositionally biased region" description="Basic and acidic residues" evidence="5">
    <location>
        <begin position="161"/>
        <end position="192"/>
    </location>
</feature>
<feature type="compositionally biased region" description="Low complexity" evidence="5">
    <location>
        <begin position="665"/>
        <end position="680"/>
    </location>
</feature>
<feature type="compositionally biased region" description="Basic and acidic residues" evidence="5">
    <location>
        <begin position="1229"/>
        <end position="1243"/>
    </location>
</feature>
<evidence type="ECO:0000259" key="6">
    <source>
        <dbReference type="PROSITE" id="PS50103"/>
    </source>
</evidence>
<feature type="compositionally biased region" description="Low complexity" evidence="5">
    <location>
        <begin position="404"/>
        <end position="416"/>
    </location>
</feature>
<feature type="compositionally biased region" description="Pro residues" evidence="5">
    <location>
        <begin position="652"/>
        <end position="664"/>
    </location>
</feature>
<keyword evidence="1 4" id="KW-0479">Metal-binding</keyword>
<feature type="region of interest" description="Disordered" evidence="5">
    <location>
        <begin position="560"/>
        <end position="690"/>
    </location>
</feature>
<keyword evidence="3 4" id="KW-0862">Zinc</keyword>
<dbReference type="GO" id="GO:0008270">
    <property type="term" value="F:zinc ion binding"/>
    <property type="evidence" value="ECO:0007669"/>
    <property type="project" value="UniProtKB-KW"/>
</dbReference>
<organism evidence="7">
    <name type="scientific">Chromera velia CCMP2878</name>
    <dbReference type="NCBI Taxonomy" id="1169474"/>
    <lineage>
        <taxon>Eukaryota</taxon>
        <taxon>Sar</taxon>
        <taxon>Alveolata</taxon>
        <taxon>Colpodellida</taxon>
        <taxon>Chromeraceae</taxon>
        <taxon>Chromera</taxon>
    </lineage>
</organism>
<feature type="zinc finger region" description="C3H1-type" evidence="4">
    <location>
        <begin position="58"/>
        <end position="85"/>
    </location>
</feature>
<feature type="compositionally biased region" description="Basic and acidic residues" evidence="5">
    <location>
        <begin position="287"/>
        <end position="300"/>
    </location>
</feature>